<dbReference type="EMBL" id="FPBH01000004">
    <property type="protein sequence ID" value="SFT85690.1"/>
    <property type="molecule type" value="Genomic_DNA"/>
</dbReference>
<dbReference type="Proteomes" id="UP000198844">
    <property type="component" value="Unassembled WGS sequence"/>
</dbReference>
<evidence type="ECO:0000256" key="1">
    <source>
        <dbReference type="ARBA" id="ARBA00022729"/>
    </source>
</evidence>
<reference evidence="2 3" key="1">
    <citation type="submission" date="2016-10" db="EMBL/GenBank/DDBJ databases">
        <authorList>
            <person name="de Groot N.N."/>
        </authorList>
    </citation>
    <scope>NUCLEOTIDE SEQUENCE [LARGE SCALE GENOMIC DNA]</scope>
    <source>
        <strain evidence="2 3">LMG 27731</strain>
    </source>
</reference>
<name>A0A1I7BET1_9BURK</name>
<keyword evidence="1" id="KW-0732">Signal</keyword>
<proteinExistence type="predicted"/>
<accession>A0A1I7BET1</accession>
<dbReference type="Pfam" id="PF13416">
    <property type="entry name" value="SBP_bac_8"/>
    <property type="match status" value="1"/>
</dbReference>
<dbReference type="RefSeq" id="WP_167378356.1">
    <property type="nucleotide sequence ID" value="NZ_FPBH01000004.1"/>
</dbReference>
<dbReference type="GO" id="GO:0030975">
    <property type="term" value="F:thiamine binding"/>
    <property type="evidence" value="ECO:0007669"/>
    <property type="project" value="TreeGrafter"/>
</dbReference>
<dbReference type="AlphaFoldDB" id="A0A1I7BET1"/>
<dbReference type="InterPro" id="IPR006059">
    <property type="entry name" value="SBP"/>
</dbReference>
<dbReference type="PROSITE" id="PS51318">
    <property type="entry name" value="TAT"/>
    <property type="match status" value="1"/>
</dbReference>
<gene>
    <name evidence="2" type="ORF">SAMN05192563_1004417</name>
</gene>
<dbReference type="Gene3D" id="3.40.190.10">
    <property type="entry name" value="Periplasmic binding protein-like II"/>
    <property type="match status" value="2"/>
</dbReference>
<protein>
    <submittedName>
        <fullName evidence="2">Putative spermidine/putrescine transport system substrate-binding protein</fullName>
    </submittedName>
</protein>
<dbReference type="PANTHER" id="PTHR30006">
    <property type="entry name" value="THIAMINE-BINDING PERIPLASMIC PROTEIN-RELATED"/>
    <property type="match status" value="1"/>
</dbReference>
<evidence type="ECO:0000313" key="2">
    <source>
        <dbReference type="EMBL" id="SFT85690.1"/>
    </source>
</evidence>
<dbReference type="GO" id="GO:0030288">
    <property type="term" value="C:outer membrane-bounded periplasmic space"/>
    <property type="evidence" value="ECO:0007669"/>
    <property type="project" value="TreeGrafter"/>
</dbReference>
<dbReference type="InterPro" id="IPR006311">
    <property type="entry name" value="TAT_signal"/>
</dbReference>
<dbReference type="PANTHER" id="PTHR30006:SF2">
    <property type="entry name" value="ABC TRANSPORTER SUBSTRATE-BINDING PROTEIN"/>
    <property type="match status" value="1"/>
</dbReference>
<dbReference type="GO" id="GO:0015888">
    <property type="term" value="P:thiamine transport"/>
    <property type="evidence" value="ECO:0007669"/>
    <property type="project" value="TreeGrafter"/>
</dbReference>
<dbReference type="GO" id="GO:0030976">
    <property type="term" value="F:thiamine pyrophosphate binding"/>
    <property type="evidence" value="ECO:0007669"/>
    <property type="project" value="TreeGrafter"/>
</dbReference>
<organism evidence="2 3">
    <name type="scientific">Paraburkholderia aspalathi</name>
    <dbReference type="NCBI Taxonomy" id="1324617"/>
    <lineage>
        <taxon>Bacteria</taxon>
        <taxon>Pseudomonadati</taxon>
        <taxon>Pseudomonadota</taxon>
        <taxon>Betaproteobacteria</taxon>
        <taxon>Burkholderiales</taxon>
        <taxon>Burkholderiaceae</taxon>
        <taxon>Paraburkholderia</taxon>
    </lineage>
</organism>
<dbReference type="SUPFAM" id="SSF53850">
    <property type="entry name" value="Periplasmic binding protein-like II"/>
    <property type="match status" value="1"/>
</dbReference>
<sequence>MAKFSRRSFIKSGVVGGAALAASQLTQLVGTARAAETLSVVEWGPPWIENTKALAARWGKAPIDWTLHAGGAASILPKIKAAWPNPPYDLVDNWSPVFRSMIREDWVETVTLQDCPNLADVPVDLIPKDAKGNWKAVPRGSSGIFFTYAPETCPIEIKSIEDLLNPKLKGQILWPNPTLFSNLQVVSLAMARGGDEHNMEPGWKFLKELAKSGNIGRAASNTSDIITSMNTRETSITFGEQGTLSGIKGVKTIPLTKTSPSLKTFMFISGWVVLKSSKNKKLAFDFANYSISKEASSNYFKEVGEVPVNSKAESTIPFLRFTPEEVKKFVVVPDWDYLGKQLDGWNKRWEQEIVQLL</sequence>
<evidence type="ECO:0000313" key="3">
    <source>
        <dbReference type="Proteomes" id="UP000198844"/>
    </source>
</evidence>